<gene>
    <name evidence="2" type="ORF">TIFTF001_029842</name>
</gene>
<feature type="region of interest" description="Disordered" evidence="1">
    <location>
        <begin position="39"/>
        <end position="63"/>
    </location>
</feature>
<evidence type="ECO:0000313" key="2">
    <source>
        <dbReference type="EMBL" id="GMN60746.1"/>
    </source>
</evidence>
<evidence type="ECO:0000256" key="1">
    <source>
        <dbReference type="SAM" id="MobiDB-lite"/>
    </source>
</evidence>
<protein>
    <submittedName>
        <fullName evidence="2">Uncharacterized protein</fullName>
    </submittedName>
</protein>
<evidence type="ECO:0000313" key="3">
    <source>
        <dbReference type="Proteomes" id="UP001187192"/>
    </source>
</evidence>
<sequence>MAARRPDPSRRRSSVTRRSAKLVKSAVGHAFLALSFSPPFPALRSQSATTPTTGEEEDDNEPNNIQFFILLSAPSLPAPTASVTAVGNDREARSFSECQNGVAIVVVEILLSEDSGSECRNGVADMAMEILY</sequence>
<organism evidence="2 3">
    <name type="scientific">Ficus carica</name>
    <name type="common">Common fig</name>
    <dbReference type="NCBI Taxonomy" id="3494"/>
    <lineage>
        <taxon>Eukaryota</taxon>
        <taxon>Viridiplantae</taxon>
        <taxon>Streptophyta</taxon>
        <taxon>Embryophyta</taxon>
        <taxon>Tracheophyta</taxon>
        <taxon>Spermatophyta</taxon>
        <taxon>Magnoliopsida</taxon>
        <taxon>eudicotyledons</taxon>
        <taxon>Gunneridae</taxon>
        <taxon>Pentapetalae</taxon>
        <taxon>rosids</taxon>
        <taxon>fabids</taxon>
        <taxon>Rosales</taxon>
        <taxon>Moraceae</taxon>
        <taxon>Ficeae</taxon>
        <taxon>Ficus</taxon>
    </lineage>
</organism>
<keyword evidence="3" id="KW-1185">Reference proteome</keyword>
<feature type="compositionally biased region" description="Polar residues" evidence="1">
    <location>
        <begin position="44"/>
        <end position="53"/>
    </location>
</feature>
<dbReference type="EMBL" id="BTGU01000102">
    <property type="protein sequence ID" value="GMN60746.1"/>
    <property type="molecule type" value="Genomic_DNA"/>
</dbReference>
<comment type="caution">
    <text evidence="2">The sequence shown here is derived from an EMBL/GenBank/DDBJ whole genome shotgun (WGS) entry which is preliminary data.</text>
</comment>
<dbReference type="AlphaFoldDB" id="A0AA88DSC4"/>
<proteinExistence type="predicted"/>
<name>A0AA88DSC4_FICCA</name>
<reference evidence="2" key="1">
    <citation type="submission" date="2023-07" db="EMBL/GenBank/DDBJ databases">
        <title>draft genome sequence of fig (Ficus carica).</title>
        <authorList>
            <person name="Takahashi T."/>
            <person name="Nishimura K."/>
        </authorList>
    </citation>
    <scope>NUCLEOTIDE SEQUENCE</scope>
</reference>
<dbReference type="Proteomes" id="UP001187192">
    <property type="component" value="Unassembled WGS sequence"/>
</dbReference>
<accession>A0AA88DSC4</accession>